<dbReference type="InterPro" id="IPR011112">
    <property type="entry name" value="Rho-like_N"/>
</dbReference>
<evidence type="ECO:0000259" key="1">
    <source>
        <dbReference type="Pfam" id="PF07498"/>
    </source>
</evidence>
<evidence type="ECO:0000313" key="3">
    <source>
        <dbReference type="Proteomes" id="UP001162098"/>
    </source>
</evidence>
<reference evidence="2 3" key="1">
    <citation type="submission" date="2020-09" db="EMBL/GenBank/DDBJ databases">
        <authorList>
            <person name="Zhang R."/>
            <person name="Garcia K."/>
            <person name="Ogata H."/>
        </authorList>
    </citation>
    <scope>NUCLEOTIDE SEQUENCE [LARGE SCALE GENOMIC DNA]</scope>
    <source>
        <strain evidence="3">stheno</strain>
    </source>
</reference>
<dbReference type="GO" id="GO:0006353">
    <property type="term" value="P:DNA-templated transcription termination"/>
    <property type="evidence" value="ECO:0007669"/>
    <property type="project" value="InterPro"/>
</dbReference>
<organism evidence="2 3">
    <name type="scientific">Medusavirus stheno T3</name>
    <dbReference type="NCBI Taxonomy" id="3069717"/>
    <lineage>
        <taxon>Viruses</taxon>
        <taxon>Varidnaviria</taxon>
        <taxon>Bamfordvirae</taxon>
        <taxon>Nucleocytoviricota</taxon>
        <taxon>Megaviricetes</taxon>
        <taxon>Mamonoviridae</taxon>
        <taxon>Medusavirus</taxon>
        <taxon>Medusavirus sthenus</taxon>
    </lineage>
</organism>
<proteinExistence type="predicted"/>
<accession>A0A7S7YEU9</accession>
<dbReference type="Pfam" id="PF07498">
    <property type="entry name" value="Rho_N"/>
    <property type="match status" value="1"/>
</dbReference>
<name>A0A7S7YEU9_9VIRU</name>
<dbReference type="Proteomes" id="UP001162098">
    <property type="component" value="Segment"/>
</dbReference>
<evidence type="ECO:0000313" key="2">
    <source>
        <dbReference type="EMBL" id="QPB44190.1"/>
    </source>
</evidence>
<feature type="domain" description="Rho termination factor-like N-terminal" evidence="1">
    <location>
        <begin position="10"/>
        <end position="42"/>
    </location>
</feature>
<keyword evidence="3" id="KW-1185">Reference proteome</keyword>
<dbReference type="EMBL" id="MW018138">
    <property type="protein sequence ID" value="QPB44190.1"/>
    <property type="molecule type" value="Genomic_DNA"/>
</dbReference>
<protein>
    <submittedName>
        <fullName evidence="2">Rho termination factor N-terminal domain-containing protein</fullName>
    </submittedName>
</protein>
<sequence length="415" mass="46845">MPARRNTGPTVAALRKMAAKASIKGYSKMRKAELIAALAKRQPALPKAPPVRNDAKRQEIEIPCPLVSKLNLESFLAAPALTKHQLGIYGEVRHALYPYPVGSAKDRDFLLQPHDVYRSTNLSLSFWDAFIEEISTHQRVRDLCSLDEHGKPLNLHIEMSPEAREASDTWSHVVQSVAQANNITYQQVYDAVGDGVAHLLAPMPDAGFVFVNHRRAEWWLGRSDTIKWLERAGIQRCDRRRPWLPISFSVGQAKGTEHALFLLINRTSGQAYLFEPNGAATADSDDSSIVHYRTVVAAQALPMIRSVLKLNESEWRTTHYINDFAVEHRFGGGPQSRQGTADELLDGDAGTCQAWSILFYHLFILHPKLTPNQLLQRMLAPAQKRYLSHIIGRYSMFIAKNVIEHVARRNRKNRH</sequence>
<dbReference type="KEGG" id="vg:80543386"/>